<feature type="transmembrane region" description="Helical" evidence="1">
    <location>
        <begin position="263"/>
        <end position="282"/>
    </location>
</feature>
<gene>
    <name evidence="3" type="ORF">EDI28_15165</name>
</gene>
<dbReference type="GO" id="GO:0006508">
    <property type="term" value="P:proteolysis"/>
    <property type="evidence" value="ECO:0007669"/>
    <property type="project" value="UniProtKB-KW"/>
</dbReference>
<evidence type="ECO:0000259" key="2">
    <source>
        <dbReference type="Pfam" id="PF02517"/>
    </source>
</evidence>
<keyword evidence="1" id="KW-1133">Transmembrane helix</keyword>
<dbReference type="GO" id="GO:0008237">
    <property type="term" value="F:metallopeptidase activity"/>
    <property type="evidence" value="ECO:0007669"/>
    <property type="project" value="UniProtKB-KW"/>
</dbReference>
<feature type="transmembrane region" description="Helical" evidence="1">
    <location>
        <begin position="12"/>
        <end position="28"/>
    </location>
</feature>
<dbReference type="InterPro" id="IPR052710">
    <property type="entry name" value="CAAX_protease"/>
</dbReference>
<keyword evidence="4" id="KW-1185">Reference proteome</keyword>
<keyword evidence="1" id="KW-0812">Transmembrane</keyword>
<evidence type="ECO:0000313" key="3">
    <source>
        <dbReference type="EMBL" id="RWX55068.1"/>
    </source>
</evidence>
<feature type="transmembrane region" description="Helical" evidence="1">
    <location>
        <begin position="149"/>
        <end position="170"/>
    </location>
</feature>
<feature type="transmembrane region" description="Helical" evidence="1">
    <location>
        <begin position="182"/>
        <end position="202"/>
    </location>
</feature>
<dbReference type="PANTHER" id="PTHR36435:SF1">
    <property type="entry name" value="CAAX AMINO TERMINAL PROTEASE FAMILY PROTEIN"/>
    <property type="match status" value="1"/>
</dbReference>
<reference evidence="3 4" key="1">
    <citation type="submission" date="2018-11" db="EMBL/GenBank/DDBJ databases">
        <title>Photobacterium sp. BEI247 sp. nov., a marine bacterium isolated from Yongle Blue Hole in the South China Sea.</title>
        <authorList>
            <person name="Wang X."/>
        </authorList>
    </citation>
    <scope>NUCLEOTIDE SEQUENCE [LARGE SCALE GENOMIC DNA]</scope>
    <source>
        <strain evidence="4">BEI247</strain>
    </source>
</reference>
<dbReference type="InterPro" id="IPR003675">
    <property type="entry name" value="Rce1/LyrA-like_dom"/>
</dbReference>
<feature type="transmembrane region" description="Helical" evidence="1">
    <location>
        <begin position="238"/>
        <end position="256"/>
    </location>
</feature>
<keyword evidence="1" id="KW-0472">Membrane</keyword>
<feature type="transmembrane region" description="Helical" evidence="1">
    <location>
        <begin position="214"/>
        <end position="232"/>
    </location>
</feature>
<dbReference type="GO" id="GO:0004175">
    <property type="term" value="F:endopeptidase activity"/>
    <property type="evidence" value="ECO:0007669"/>
    <property type="project" value="UniProtKB-ARBA"/>
</dbReference>
<accession>A0A3S3R0L7</accession>
<sequence length="286" mass="31751">MFDVSLLIPDGIIWLLLACSVISIFINPKYWPYALSITLTSAFLLERLTLIGVLAIVIGLGVAAFSNKLTGKWLVTAHCAVLVWVTALVLHLIPGFDNLQILDNVITGPDSIPFTMYLNLDKPMVIFGLLLLVPTMLTPKELEQPRKITLFKLIVLVSLFVLLPALATMLTLVRPELSLPEWLWVFALNNLLFTCVAEEALFRGYIQKLLTQRFNHWIGIMIASILFGLAHFAGGPLFILIAGCAGALYGLTYYWTGRLSMAISVHFGFNLIHLIFFTYPLAASVS</sequence>
<keyword evidence="3" id="KW-0378">Hydrolase</keyword>
<feature type="transmembrane region" description="Helical" evidence="1">
    <location>
        <begin position="48"/>
        <end position="66"/>
    </location>
</feature>
<dbReference type="AlphaFoldDB" id="A0A3S3R0L7"/>
<feature type="domain" description="CAAX prenyl protease 2/Lysostaphin resistance protein A-like" evidence="2">
    <location>
        <begin position="181"/>
        <end position="272"/>
    </location>
</feature>
<dbReference type="RefSeq" id="WP_128784693.1">
    <property type="nucleotide sequence ID" value="NZ_RJLM01000005.1"/>
</dbReference>
<keyword evidence="3" id="KW-0482">Metalloprotease</keyword>
<name>A0A3S3R0L7_9GAMM</name>
<feature type="transmembrane region" description="Helical" evidence="1">
    <location>
        <begin position="73"/>
        <end position="94"/>
    </location>
</feature>
<organism evidence="3 4">
    <name type="scientific">Photobacterium chitinilyticum</name>
    <dbReference type="NCBI Taxonomy" id="2485123"/>
    <lineage>
        <taxon>Bacteria</taxon>
        <taxon>Pseudomonadati</taxon>
        <taxon>Pseudomonadota</taxon>
        <taxon>Gammaproteobacteria</taxon>
        <taxon>Vibrionales</taxon>
        <taxon>Vibrionaceae</taxon>
        <taxon>Photobacterium</taxon>
    </lineage>
</organism>
<dbReference type="Pfam" id="PF02517">
    <property type="entry name" value="Rce1-like"/>
    <property type="match status" value="1"/>
</dbReference>
<feature type="transmembrane region" description="Helical" evidence="1">
    <location>
        <begin position="114"/>
        <end position="137"/>
    </location>
</feature>
<dbReference type="PANTHER" id="PTHR36435">
    <property type="entry name" value="SLR1288 PROTEIN"/>
    <property type="match status" value="1"/>
</dbReference>
<proteinExistence type="predicted"/>
<dbReference type="OrthoDB" id="5322702at2"/>
<comment type="caution">
    <text evidence="3">The sequence shown here is derived from an EMBL/GenBank/DDBJ whole genome shotgun (WGS) entry which is preliminary data.</text>
</comment>
<dbReference type="Proteomes" id="UP000287563">
    <property type="component" value="Unassembled WGS sequence"/>
</dbReference>
<dbReference type="GO" id="GO:0080120">
    <property type="term" value="P:CAAX-box protein maturation"/>
    <property type="evidence" value="ECO:0007669"/>
    <property type="project" value="UniProtKB-ARBA"/>
</dbReference>
<protein>
    <submittedName>
        <fullName evidence="3">CPBP family intramembrane metalloprotease</fullName>
    </submittedName>
</protein>
<evidence type="ECO:0000256" key="1">
    <source>
        <dbReference type="SAM" id="Phobius"/>
    </source>
</evidence>
<dbReference type="EMBL" id="RJLM01000005">
    <property type="protein sequence ID" value="RWX55068.1"/>
    <property type="molecule type" value="Genomic_DNA"/>
</dbReference>
<keyword evidence="3" id="KW-0645">Protease</keyword>
<evidence type="ECO:0000313" key="4">
    <source>
        <dbReference type="Proteomes" id="UP000287563"/>
    </source>
</evidence>